<proteinExistence type="predicted"/>
<dbReference type="Proteomes" id="UP000199019">
    <property type="component" value="Unassembled WGS sequence"/>
</dbReference>
<dbReference type="EMBL" id="FOHB01000001">
    <property type="protein sequence ID" value="SER80032.1"/>
    <property type="molecule type" value="Genomic_DNA"/>
</dbReference>
<gene>
    <name evidence="2" type="ORF">SAMN05216199_1260</name>
</gene>
<accession>A0A1H9S4R7</accession>
<evidence type="ECO:0000313" key="2">
    <source>
        <dbReference type="EMBL" id="SER80032.1"/>
    </source>
</evidence>
<keyword evidence="3" id="KW-1185">Reference proteome</keyword>
<organism evidence="2 3">
    <name type="scientific">Pedococcus cremeus</name>
    <dbReference type="NCBI Taxonomy" id="587636"/>
    <lineage>
        <taxon>Bacteria</taxon>
        <taxon>Bacillati</taxon>
        <taxon>Actinomycetota</taxon>
        <taxon>Actinomycetes</taxon>
        <taxon>Micrococcales</taxon>
        <taxon>Intrasporangiaceae</taxon>
        <taxon>Pedococcus</taxon>
    </lineage>
</organism>
<evidence type="ECO:0000256" key="1">
    <source>
        <dbReference type="SAM" id="MobiDB-lite"/>
    </source>
</evidence>
<protein>
    <submittedName>
        <fullName evidence="2">Uncharacterized protein</fullName>
    </submittedName>
</protein>
<feature type="region of interest" description="Disordered" evidence="1">
    <location>
        <begin position="18"/>
        <end position="37"/>
    </location>
</feature>
<dbReference type="STRING" id="587636.SAMN05216199_1260"/>
<evidence type="ECO:0000313" key="3">
    <source>
        <dbReference type="Proteomes" id="UP000199019"/>
    </source>
</evidence>
<sequence>MSKLPPTRRTITGEIRKDREQARASRNGSPFFGTGFHPNGLGGMDSDNYEAGVSGYRFSDNGNAEFNDLTLRGGIIGNDALTSPVVPGVINDSSSGFGIGTAYANVFTGSLPVPAGFTSAAISVVARVFALNNGASGVDYLRIRPVVGSNTGTAVPIAATNAGGSATAVTPMSVVLTGLSGGTIALAIQALADFNAWPSDSLNRADLSGSVLWFR</sequence>
<dbReference type="AlphaFoldDB" id="A0A1H9S4R7"/>
<dbReference type="RefSeq" id="WP_091756256.1">
    <property type="nucleotide sequence ID" value="NZ_FOHB01000001.1"/>
</dbReference>
<dbReference type="OrthoDB" id="10018146at2"/>
<reference evidence="3" key="1">
    <citation type="submission" date="2016-10" db="EMBL/GenBank/DDBJ databases">
        <authorList>
            <person name="Varghese N."/>
            <person name="Submissions S."/>
        </authorList>
    </citation>
    <scope>NUCLEOTIDE SEQUENCE [LARGE SCALE GENOMIC DNA]</scope>
    <source>
        <strain evidence="3">CGMCC 1.6963</strain>
    </source>
</reference>
<name>A0A1H9S4R7_9MICO</name>